<dbReference type="InterPro" id="IPR058330">
    <property type="entry name" value="DUF8017"/>
</dbReference>
<evidence type="ECO:0000256" key="2">
    <source>
        <dbReference type="SAM" id="Phobius"/>
    </source>
</evidence>
<dbReference type="Pfam" id="PF26056">
    <property type="entry name" value="DUF8017"/>
    <property type="match status" value="1"/>
</dbReference>
<sequence length="331" mass="34337">MTYPGDGQSGWGGQSGQGGWGQQADEPTGSYTGPYATPSGEYTSSYGGLGAFSGNPAPPEQKPPGNRRNTVVALSALVLVLILGGTTALILINRNSETSAAGESSSTASAPSTTSSSRRTSATTTPGSAESSAPELVDVRPVVPGWQAVPVPELQIAADLPPNWKTDTPYTFTAPGYSDAEFKPINVFAEYSCGDKTWNRGSSGATKIEKSGDVKTVASTMVKAIAEDFYEDAKTTDVKVGEAKAVTRTLTDADGTITVNGIEVTAVATTTGNQCLASKGQVSLLLLEGKEFYVAYLVNGDLEGGPADQPVMTQADLQKIVDNVRPVAIRE</sequence>
<accession>A0AAE3KPA6</accession>
<feature type="region of interest" description="Disordered" evidence="1">
    <location>
        <begin position="97"/>
        <end position="136"/>
    </location>
</feature>
<keyword evidence="2" id="KW-1133">Transmembrane helix</keyword>
<feature type="compositionally biased region" description="Low complexity" evidence="1">
    <location>
        <begin position="97"/>
        <end position="129"/>
    </location>
</feature>
<reference evidence="4" key="1">
    <citation type="submission" date="2022-06" db="EMBL/GenBank/DDBJ databases">
        <title>Genomic Encyclopedia of Archaeal and Bacterial Type Strains, Phase II (KMG-II): from individual species to whole genera.</title>
        <authorList>
            <person name="Goeker M."/>
        </authorList>
    </citation>
    <scope>NUCLEOTIDE SEQUENCE</scope>
    <source>
        <strain evidence="4">DSM 43935</strain>
    </source>
</reference>
<evidence type="ECO:0000313" key="4">
    <source>
        <dbReference type="EMBL" id="MCP2169628.1"/>
    </source>
</evidence>
<gene>
    <name evidence="4" type="ORF">LX83_006514</name>
</gene>
<keyword evidence="2" id="KW-0472">Membrane</keyword>
<dbReference type="EMBL" id="JAMTCK010000019">
    <property type="protein sequence ID" value="MCP2169628.1"/>
    <property type="molecule type" value="Genomic_DNA"/>
</dbReference>
<organism evidence="4 5">
    <name type="scientific">Goodfellowiella coeruleoviolacea</name>
    <dbReference type="NCBI Taxonomy" id="334858"/>
    <lineage>
        <taxon>Bacteria</taxon>
        <taxon>Bacillati</taxon>
        <taxon>Actinomycetota</taxon>
        <taxon>Actinomycetes</taxon>
        <taxon>Pseudonocardiales</taxon>
        <taxon>Pseudonocardiaceae</taxon>
        <taxon>Goodfellowiella</taxon>
    </lineage>
</organism>
<feature type="transmembrane region" description="Helical" evidence="2">
    <location>
        <begin position="71"/>
        <end position="92"/>
    </location>
</feature>
<dbReference type="Proteomes" id="UP001206128">
    <property type="component" value="Unassembled WGS sequence"/>
</dbReference>
<feature type="region of interest" description="Disordered" evidence="1">
    <location>
        <begin position="1"/>
        <end position="67"/>
    </location>
</feature>
<dbReference type="RefSeq" id="WP_253778634.1">
    <property type="nucleotide sequence ID" value="NZ_JAMTCK010000019.1"/>
</dbReference>
<evidence type="ECO:0000256" key="1">
    <source>
        <dbReference type="SAM" id="MobiDB-lite"/>
    </source>
</evidence>
<keyword evidence="2" id="KW-0812">Transmembrane</keyword>
<evidence type="ECO:0000313" key="5">
    <source>
        <dbReference type="Proteomes" id="UP001206128"/>
    </source>
</evidence>
<feature type="domain" description="DUF8017" evidence="3">
    <location>
        <begin position="140"/>
        <end position="327"/>
    </location>
</feature>
<feature type="compositionally biased region" description="Gly residues" evidence="1">
    <location>
        <begin position="7"/>
        <end position="21"/>
    </location>
</feature>
<evidence type="ECO:0000259" key="3">
    <source>
        <dbReference type="Pfam" id="PF26056"/>
    </source>
</evidence>
<protein>
    <recommendedName>
        <fullName evidence="3">DUF8017 domain-containing protein</fullName>
    </recommendedName>
</protein>
<name>A0AAE3KPA6_9PSEU</name>
<dbReference type="AlphaFoldDB" id="A0AAE3KPA6"/>
<comment type="caution">
    <text evidence="4">The sequence shown here is derived from an EMBL/GenBank/DDBJ whole genome shotgun (WGS) entry which is preliminary data.</text>
</comment>
<keyword evidence="5" id="KW-1185">Reference proteome</keyword>
<proteinExistence type="predicted"/>